<evidence type="ECO:0000256" key="3">
    <source>
        <dbReference type="ARBA" id="ARBA00022525"/>
    </source>
</evidence>
<evidence type="ECO:0000256" key="9">
    <source>
        <dbReference type="ARBA" id="ARBA00023033"/>
    </source>
</evidence>
<dbReference type="PANTHER" id="PTHR33353">
    <property type="entry name" value="PUTATIVE (AFU_ORTHOLOGUE AFUA_1G12560)-RELATED"/>
    <property type="match status" value="1"/>
</dbReference>
<evidence type="ECO:0000259" key="17">
    <source>
        <dbReference type="Pfam" id="PF03443"/>
    </source>
</evidence>
<dbReference type="CDD" id="cd21175">
    <property type="entry name" value="LPMO_AA9"/>
    <property type="match status" value="1"/>
</dbReference>
<keyword evidence="7" id="KW-0560">Oxidoreductase</keyword>
<keyword evidence="4" id="KW-0479">Metal-binding</keyword>
<evidence type="ECO:0000313" key="19">
    <source>
        <dbReference type="Proteomes" id="UP000807306"/>
    </source>
</evidence>
<evidence type="ECO:0000256" key="10">
    <source>
        <dbReference type="ARBA" id="ARBA00023157"/>
    </source>
</evidence>
<comment type="cofactor">
    <cofactor evidence="1">
        <name>Cu(2+)</name>
        <dbReference type="ChEBI" id="CHEBI:29036"/>
    </cofactor>
</comment>
<evidence type="ECO:0000256" key="7">
    <source>
        <dbReference type="ARBA" id="ARBA00023002"/>
    </source>
</evidence>
<evidence type="ECO:0000256" key="16">
    <source>
        <dbReference type="SAM" id="SignalP"/>
    </source>
</evidence>
<dbReference type="Gene3D" id="2.70.50.70">
    <property type="match status" value="1"/>
</dbReference>
<evidence type="ECO:0000256" key="15">
    <source>
        <dbReference type="ARBA" id="ARBA00047174"/>
    </source>
</evidence>
<sequence>MFNKVLLAIFSLTTLVSAHYTFPSLIAGGSTQGQWVNVRRTNNYQSNGPVTDVSSADFRCYNTQTAAKATTYNVTAGSTIGIAPGGAVSHPGVLNIYMAKAPSGVDVANWDGAGQVWFKVYQISAVTNGGQSITWPSNGATSYTWKLPQSLPSGGYLVRTEHIALHSASGFQGAQFYISCAQINISGGGSGNPGPLVSIPGVYTGREPGIMLNIYYPIPTTYTQPGPAVWSG</sequence>
<keyword evidence="3" id="KW-0964">Secreted</keyword>
<dbReference type="EC" id="1.14.99.56" evidence="15"/>
<feature type="domain" description="Auxiliary Activity family 9 catalytic" evidence="17">
    <location>
        <begin position="19"/>
        <end position="222"/>
    </location>
</feature>
<dbReference type="AlphaFoldDB" id="A0A9P6E4B4"/>
<dbReference type="Proteomes" id="UP000807306">
    <property type="component" value="Unassembled WGS sequence"/>
</dbReference>
<name>A0A9P6E4B4_9AGAR</name>
<gene>
    <name evidence="18" type="ORF">CPB83DRAFT_899798</name>
</gene>
<dbReference type="Pfam" id="PF03443">
    <property type="entry name" value="AA9"/>
    <property type="match status" value="1"/>
</dbReference>
<evidence type="ECO:0000256" key="13">
    <source>
        <dbReference type="ARBA" id="ARBA00044502"/>
    </source>
</evidence>
<dbReference type="GO" id="GO:0004497">
    <property type="term" value="F:monooxygenase activity"/>
    <property type="evidence" value="ECO:0007669"/>
    <property type="project" value="UniProtKB-KW"/>
</dbReference>
<keyword evidence="9" id="KW-0503">Monooxygenase</keyword>
<keyword evidence="10" id="KW-1015">Disulfide bond</keyword>
<evidence type="ECO:0000256" key="12">
    <source>
        <dbReference type="ARBA" id="ARBA00023326"/>
    </source>
</evidence>
<evidence type="ECO:0000256" key="11">
    <source>
        <dbReference type="ARBA" id="ARBA00023277"/>
    </source>
</evidence>
<comment type="caution">
    <text evidence="18">The sequence shown here is derived from an EMBL/GenBank/DDBJ whole genome shotgun (WGS) entry which is preliminary data.</text>
</comment>
<keyword evidence="8" id="KW-0186">Copper</keyword>
<proteinExistence type="inferred from homology"/>
<evidence type="ECO:0000256" key="8">
    <source>
        <dbReference type="ARBA" id="ARBA00023008"/>
    </source>
</evidence>
<dbReference type="InterPro" id="IPR005103">
    <property type="entry name" value="AA9_LPMO"/>
</dbReference>
<reference evidence="18" key="1">
    <citation type="submission" date="2020-11" db="EMBL/GenBank/DDBJ databases">
        <authorList>
            <consortium name="DOE Joint Genome Institute"/>
            <person name="Ahrendt S."/>
            <person name="Riley R."/>
            <person name="Andreopoulos W."/>
            <person name="Labutti K."/>
            <person name="Pangilinan J."/>
            <person name="Ruiz-Duenas F.J."/>
            <person name="Barrasa J.M."/>
            <person name="Sanchez-Garcia M."/>
            <person name="Camarero S."/>
            <person name="Miyauchi S."/>
            <person name="Serrano A."/>
            <person name="Linde D."/>
            <person name="Babiker R."/>
            <person name="Drula E."/>
            <person name="Ayuso-Fernandez I."/>
            <person name="Pacheco R."/>
            <person name="Padilla G."/>
            <person name="Ferreira P."/>
            <person name="Barriuso J."/>
            <person name="Kellner H."/>
            <person name="Castanera R."/>
            <person name="Alfaro M."/>
            <person name="Ramirez L."/>
            <person name="Pisabarro A.G."/>
            <person name="Kuo A."/>
            <person name="Tritt A."/>
            <person name="Lipzen A."/>
            <person name="He G."/>
            <person name="Yan M."/>
            <person name="Ng V."/>
            <person name="Cullen D."/>
            <person name="Martin F."/>
            <person name="Rosso M.-N."/>
            <person name="Henrissat B."/>
            <person name="Hibbett D."/>
            <person name="Martinez A.T."/>
            <person name="Grigoriev I.V."/>
        </authorList>
    </citation>
    <scope>NUCLEOTIDE SEQUENCE</scope>
    <source>
        <strain evidence="18">CBS 506.95</strain>
    </source>
</reference>
<keyword evidence="6" id="KW-0136">Cellulose degradation</keyword>
<keyword evidence="5 16" id="KW-0732">Signal</keyword>
<comment type="catalytic activity">
    <reaction evidence="14">
        <text>[(1-&gt;4)-beta-D-glucosyl]n+m + reduced acceptor + O2 = 4-dehydro-beta-D-glucosyl-[(1-&gt;4)-beta-D-glucosyl]n-1 + [(1-&gt;4)-beta-D-glucosyl]m + acceptor + H2O.</text>
        <dbReference type="EC" id="1.14.99.56"/>
    </reaction>
</comment>
<dbReference type="GO" id="GO:0030245">
    <property type="term" value="P:cellulose catabolic process"/>
    <property type="evidence" value="ECO:0007669"/>
    <property type="project" value="UniProtKB-KW"/>
</dbReference>
<dbReference type="PANTHER" id="PTHR33353:SF10">
    <property type="entry name" value="ENDO-BETA-1,4-GLUCANASE D"/>
    <property type="match status" value="1"/>
</dbReference>
<comment type="subcellular location">
    <subcellularLocation>
        <location evidence="2">Secreted</location>
    </subcellularLocation>
</comment>
<accession>A0A9P6E4B4</accession>
<comment type="similarity">
    <text evidence="13">Belongs to the polysaccharide monooxygenase AA9 family.</text>
</comment>
<evidence type="ECO:0000256" key="1">
    <source>
        <dbReference type="ARBA" id="ARBA00001973"/>
    </source>
</evidence>
<dbReference type="EMBL" id="MU157954">
    <property type="protein sequence ID" value="KAF9522240.1"/>
    <property type="molecule type" value="Genomic_DNA"/>
</dbReference>
<keyword evidence="19" id="KW-1185">Reference proteome</keyword>
<evidence type="ECO:0000256" key="2">
    <source>
        <dbReference type="ARBA" id="ARBA00004613"/>
    </source>
</evidence>
<dbReference type="GO" id="GO:0005576">
    <property type="term" value="C:extracellular region"/>
    <property type="evidence" value="ECO:0007669"/>
    <property type="project" value="UniProtKB-SubCell"/>
</dbReference>
<feature type="signal peptide" evidence="16">
    <location>
        <begin position="1"/>
        <end position="18"/>
    </location>
</feature>
<keyword evidence="12" id="KW-0624">Polysaccharide degradation</keyword>
<dbReference type="GO" id="GO:0046872">
    <property type="term" value="F:metal ion binding"/>
    <property type="evidence" value="ECO:0007669"/>
    <property type="project" value="UniProtKB-KW"/>
</dbReference>
<evidence type="ECO:0000256" key="5">
    <source>
        <dbReference type="ARBA" id="ARBA00022729"/>
    </source>
</evidence>
<keyword evidence="18" id="KW-0378">Hydrolase</keyword>
<organism evidence="18 19">
    <name type="scientific">Crepidotus variabilis</name>
    <dbReference type="NCBI Taxonomy" id="179855"/>
    <lineage>
        <taxon>Eukaryota</taxon>
        <taxon>Fungi</taxon>
        <taxon>Dikarya</taxon>
        <taxon>Basidiomycota</taxon>
        <taxon>Agaricomycotina</taxon>
        <taxon>Agaricomycetes</taxon>
        <taxon>Agaricomycetidae</taxon>
        <taxon>Agaricales</taxon>
        <taxon>Agaricineae</taxon>
        <taxon>Crepidotaceae</taxon>
        <taxon>Crepidotus</taxon>
    </lineage>
</organism>
<dbReference type="OrthoDB" id="3496539at2759"/>
<evidence type="ECO:0000256" key="14">
    <source>
        <dbReference type="ARBA" id="ARBA00045077"/>
    </source>
</evidence>
<keyword evidence="11" id="KW-0119">Carbohydrate metabolism</keyword>
<dbReference type="InterPro" id="IPR049892">
    <property type="entry name" value="AA9"/>
</dbReference>
<evidence type="ECO:0000256" key="6">
    <source>
        <dbReference type="ARBA" id="ARBA00023001"/>
    </source>
</evidence>
<evidence type="ECO:0000313" key="18">
    <source>
        <dbReference type="EMBL" id="KAF9522240.1"/>
    </source>
</evidence>
<evidence type="ECO:0000256" key="4">
    <source>
        <dbReference type="ARBA" id="ARBA00022723"/>
    </source>
</evidence>
<feature type="chain" id="PRO_5040136539" description="lytic cellulose monooxygenase (C4-dehydrogenating)" evidence="16">
    <location>
        <begin position="19"/>
        <end position="232"/>
    </location>
</feature>
<dbReference type="GO" id="GO:0016787">
    <property type="term" value="F:hydrolase activity"/>
    <property type="evidence" value="ECO:0007669"/>
    <property type="project" value="UniProtKB-KW"/>
</dbReference>
<protein>
    <recommendedName>
        <fullName evidence="15">lytic cellulose monooxygenase (C4-dehydrogenating)</fullName>
        <ecNumber evidence="15">1.14.99.56</ecNumber>
    </recommendedName>
</protein>